<protein>
    <submittedName>
        <fullName evidence="2">Glycosyl transferases group 1</fullName>
    </submittedName>
</protein>
<dbReference type="SUPFAM" id="SSF53756">
    <property type="entry name" value="UDP-Glycosyltransferase/glycogen phosphorylase"/>
    <property type="match status" value="1"/>
</dbReference>
<dbReference type="Gene3D" id="3.40.50.2000">
    <property type="entry name" value="Glycogen Phosphorylase B"/>
    <property type="match status" value="1"/>
</dbReference>
<sequence length="821" mass="88743">MPFGRLTHSGNARLSRKVGRFLLRSRLRFGATRTLRGYLETTPQSLLNRTPNAPFCLRGWVCDTQSATTLIVGVFVDDALLEAAPANQSRADVAARGIGDGRCGFSFEIPAAIADAYARGEVQLHLRTLAKVPFPLGSLAAPRQQRPRRRDSALARSLSASRILLRAAADQPLAPLGAAPDLPRHAPLVAPSDPAAPDSLNAFAAYLQDKDRLPSPPERIEGLAQYLLQARACLPGVAPLASGEIAALNAESTERGESAAQAALAPKFGTQSGDCFEWVERLAPALRVADCLVTDAQTQAQSAIVRPCAEWPLTRYMQECHAATPALSRLDLTQVSGRETLSLALMLRAAVRPDSLRFLPGALVRRCLTPHDTTLDRFLDRLDPAQPPHSATALRLRQLLRAGGVDCDTLAPLTFSARGDRLAAATCRDLAPCGDDIQLVGPLSRASGLGEAARLSERILHSARLAVRSVDSSPNDPTPTIDAPRSFATAARAPVNLLHINAELLPLLYAAPADIFSGAHTIAYVFWELDAPARCQTLGMALVDELWVASDFGRTALENHTRTPVRVAGMGFDMPEKIAFDDGRATLVAQTSVQASDFVFLVTFDSFSFIDRKNPLAAIRAFRLAFRDTSGTERLVLKTHNRQQAFDPAQAALWAQIDAEIAQDPRITLVDATLDRDTIRKMIAGSDAYVSLHRAEGWGFGMLEAMALGCPVICTAYSGNLAFSTPQTAYLVDYRLTAVPKAAYLYVEAGHRWAEPDLDHAAAQMRALRDNPDARAKVARAAQDFARQGFSDETLARRYRALLVPPSPVLSPPSPTDPQLV</sequence>
<dbReference type="GO" id="GO:0016757">
    <property type="term" value="F:glycosyltransferase activity"/>
    <property type="evidence" value="ECO:0007669"/>
    <property type="project" value="InterPro"/>
</dbReference>
<dbReference type="EMBL" id="FWFS01000001">
    <property type="protein sequence ID" value="SLN15284.1"/>
    <property type="molecule type" value="Genomic_DNA"/>
</dbReference>
<feature type="domain" description="Glycosyl transferase family 1" evidence="1">
    <location>
        <begin position="675"/>
        <end position="721"/>
    </location>
</feature>
<keyword evidence="2" id="KW-0808">Transferase</keyword>
<accession>A0A1Y5RE36</accession>
<proteinExistence type="predicted"/>
<dbReference type="Proteomes" id="UP000193862">
    <property type="component" value="Unassembled WGS sequence"/>
</dbReference>
<dbReference type="PANTHER" id="PTHR46656:SF3">
    <property type="entry name" value="PUTATIVE-RELATED"/>
    <property type="match status" value="1"/>
</dbReference>
<reference evidence="2 3" key="1">
    <citation type="submission" date="2017-03" db="EMBL/GenBank/DDBJ databases">
        <authorList>
            <person name="Afonso C.L."/>
            <person name="Miller P.J."/>
            <person name="Scott M.A."/>
            <person name="Spackman E."/>
            <person name="Goraichik I."/>
            <person name="Dimitrov K.M."/>
            <person name="Suarez D.L."/>
            <person name="Swayne D.E."/>
        </authorList>
    </citation>
    <scope>NUCLEOTIDE SEQUENCE [LARGE SCALE GENOMIC DNA]</scope>
    <source>
        <strain evidence="2 3">CECT 8620</strain>
    </source>
</reference>
<evidence type="ECO:0000259" key="1">
    <source>
        <dbReference type="Pfam" id="PF00534"/>
    </source>
</evidence>
<keyword evidence="3" id="KW-1185">Reference proteome</keyword>
<evidence type="ECO:0000313" key="3">
    <source>
        <dbReference type="Proteomes" id="UP000193862"/>
    </source>
</evidence>
<organism evidence="2 3">
    <name type="scientific">Aquimixticola soesokkakensis</name>
    <dbReference type="NCBI Taxonomy" id="1519096"/>
    <lineage>
        <taxon>Bacteria</taxon>
        <taxon>Pseudomonadati</taxon>
        <taxon>Pseudomonadota</taxon>
        <taxon>Alphaproteobacteria</taxon>
        <taxon>Rhodobacterales</taxon>
        <taxon>Paracoccaceae</taxon>
        <taxon>Aquimixticola</taxon>
    </lineage>
</organism>
<dbReference type="InterPro" id="IPR001296">
    <property type="entry name" value="Glyco_trans_1"/>
</dbReference>
<name>A0A1Y5RE36_9RHOB</name>
<dbReference type="Pfam" id="PF00534">
    <property type="entry name" value="Glycos_transf_1"/>
    <property type="match status" value="1"/>
</dbReference>
<evidence type="ECO:0000313" key="2">
    <source>
        <dbReference type="EMBL" id="SLN15284.1"/>
    </source>
</evidence>
<dbReference type="PANTHER" id="PTHR46656">
    <property type="entry name" value="PUTATIVE-RELATED"/>
    <property type="match status" value="1"/>
</dbReference>
<gene>
    <name evidence="2" type="ORF">AQS8620_00272</name>
</gene>
<dbReference type="AlphaFoldDB" id="A0A1Y5RE36"/>